<dbReference type="EMBL" id="WIXP02000009">
    <property type="protein sequence ID" value="KAF6205601.1"/>
    <property type="molecule type" value="Genomic_DNA"/>
</dbReference>
<evidence type="ECO:0000313" key="3">
    <source>
        <dbReference type="Proteomes" id="UP000466442"/>
    </source>
</evidence>
<evidence type="ECO:0000313" key="2">
    <source>
        <dbReference type="EMBL" id="KAF6205601.1"/>
    </source>
</evidence>
<feature type="compositionally biased region" description="Polar residues" evidence="1">
    <location>
        <begin position="288"/>
        <end position="299"/>
    </location>
</feature>
<dbReference type="Proteomes" id="UP000466442">
    <property type="component" value="Linkage Group LG9"/>
</dbReference>
<comment type="caution">
    <text evidence="2">The sequence shown here is derived from an EMBL/GenBank/DDBJ whole genome shotgun (WGS) entry which is preliminary data.</text>
</comment>
<dbReference type="AlphaFoldDB" id="A0A8S9XBC2"/>
<sequence>MGIVILISSVVVNGQESQDFPVKMDDLYEKADKNCSILQGRSEWVVDDQSMNNETARNKRQIACCYGNQYPIITLPSCSIPYTIINGTPVDNFLGNINHDVSGYPTCCSYSDNTQGLPKKETAGLMRGSGNGEGGNTIISNVNILAGPSCEDPCGSQNACMLSHSGNGDGGNKIVANANYINGGNLLCCSGNGRGGNCIRTMVNIVGGNSARVLSSCDGQLLKHMCDFLATDFCTTKTANVSDPTTEPTTEPTTVPTTEPTTEPITKPTTESTQTTEPISEPPQTTELNTEPTNTSTPLTEPPKTDETPSQVRRSAGPNITKEDRLDTTDGITPVTSQLCGPHTFLRQPNYCVPRCPPPNYFLFPSKNTYC</sequence>
<keyword evidence="3" id="KW-1185">Reference proteome</keyword>
<accession>A0A8S9XBC2</accession>
<feature type="region of interest" description="Disordered" evidence="1">
    <location>
        <begin position="238"/>
        <end position="331"/>
    </location>
</feature>
<gene>
    <name evidence="2" type="ORF">GE061_019774</name>
</gene>
<organism evidence="2 3">
    <name type="scientific">Apolygus lucorum</name>
    <name type="common">Small green plant bug</name>
    <name type="synonym">Lygocoris lucorum</name>
    <dbReference type="NCBI Taxonomy" id="248454"/>
    <lineage>
        <taxon>Eukaryota</taxon>
        <taxon>Metazoa</taxon>
        <taxon>Ecdysozoa</taxon>
        <taxon>Arthropoda</taxon>
        <taxon>Hexapoda</taxon>
        <taxon>Insecta</taxon>
        <taxon>Pterygota</taxon>
        <taxon>Neoptera</taxon>
        <taxon>Paraneoptera</taxon>
        <taxon>Hemiptera</taxon>
        <taxon>Heteroptera</taxon>
        <taxon>Panheteroptera</taxon>
        <taxon>Cimicomorpha</taxon>
        <taxon>Miridae</taxon>
        <taxon>Mirini</taxon>
        <taxon>Apolygus</taxon>
    </lineage>
</organism>
<reference evidence="2" key="1">
    <citation type="journal article" date="2021" name="Mol. Ecol. Resour.">
        <title>Apolygus lucorum genome provides insights into omnivorousness and mesophyll feeding.</title>
        <authorList>
            <person name="Liu Y."/>
            <person name="Liu H."/>
            <person name="Wang H."/>
            <person name="Huang T."/>
            <person name="Liu B."/>
            <person name="Yang B."/>
            <person name="Yin L."/>
            <person name="Li B."/>
            <person name="Zhang Y."/>
            <person name="Zhang S."/>
            <person name="Jiang F."/>
            <person name="Zhang X."/>
            <person name="Ren Y."/>
            <person name="Wang B."/>
            <person name="Wang S."/>
            <person name="Lu Y."/>
            <person name="Wu K."/>
            <person name="Fan W."/>
            <person name="Wang G."/>
        </authorList>
    </citation>
    <scope>NUCLEOTIDE SEQUENCE</scope>
    <source>
        <strain evidence="2">12Hb</strain>
    </source>
</reference>
<name>A0A8S9XBC2_APOLU</name>
<protein>
    <submittedName>
        <fullName evidence="2">Uncharacterized protein</fullName>
    </submittedName>
</protein>
<evidence type="ECO:0000256" key="1">
    <source>
        <dbReference type="SAM" id="MobiDB-lite"/>
    </source>
</evidence>
<proteinExistence type="predicted"/>
<feature type="compositionally biased region" description="Low complexity" evidence="1">
    <location>
        <begin position="244"/>
        <end position="287"/>
    </location>
</feature>